<protein>
    <recommendedName>
        <fullName evidence="3">ShKT domain-containing protein</fullName>
    </recommendedName>
</protein>
<keyword evidence="2" id="KW-1133">Transmembrane helix</keyword>
<evidence type="ECO:0000313" key="4">
    <source>
        <dbReference type="EMBL" id="KAG8462407.1"/>
    </source>
</evidence>
<proteinExistence type="predicted"/>
<dbReference type="PROSITE" id="PS51670">
    <property type="entry name" value="SHKT"/>
    <property type="match status" value="1"/>
</dbReference>
<dbReference type="Proteomes" id="UP000751190">
    <property type="component" value="Unassembled WGS sequence"/>
</dbReference>
<organism evidence="4 5">
    <name type="scientific">Diacronema lutheri</name>
    <name type="common">Unicellular marine alga</name>
    <name type="synonym">Monochrysis lutheri</name>
    <dbReference type="NCBI Taxonomy" id="2081491"/>
    <lineage>
        <taxon>Eukaryota</taxon>
        <taxon>Haptista</taxon>
        <taxon>Haptophyta</taxon>
        <taxon>Pavlovophyceae</taxon>
        <taxon>Pavlovales</taxon>
        <taxon>Pavlovaceae</taxon>
        <taxon>Diacronema</taxon>
    </lineage>
</organism>
<dbReference type="Pfam" id="PF01549">
    <property type="entry name" value="ShK"/>
    <property type="match status" value="1"/>
</dbReference>
<accession>A0A8J5XJC4</accession>
<keyword evidence="2" id="KW-0812">Transmembrane</keyword>
<dbReference type="SMART" id="SM00254">
    <property type="entry name" value="ShKT"/>
    <property type="match status" value="1"/>
</dbReference>
<sequence length="579" mass="60269">MAAGVFESFRRLYGEADDGRVRITRLLACSGAQLDAYRRTAGWALGPTFAHPNYKHNRRVNDTSGSYNKPASIMHWARDSPAAATAETILFLDADMLLARRVEPSELGVRRGVVASARVSYLIGCRNGLAQRFLPASVAPELVQPAGWVHAFHIDDVRRIAPRWLHYTEQVRARPGEYWASANGSTLSADIPTGDAYAPRGTAPWIAEMYGYAFAAAEAGVSHTFPPDLVAYPRDLRAALGERGSPAVLHYGIDFQIGTAYSWNKMVFGDFDPAMCPPGGLFFGTPPSAHLVASQGARWHGGAQHGAFVVRVLNAGLCRFYRRLCAGMAQVTCPPDERDEELPLRCPPDPAARPPCCEDADAKCWQWGMAGECTRNAAFMRASCARTCGACPPGTVGAAAAIRAAAARGEGSGGADGPAAHRRAAPAPAQLAGGAAAGLITVGAAAERPQPTPPQSGPQSGPRHVLARRIGRGLSRFVPGATRAADLSVLRGHALALALGAACALLGLCALAAALACRVGGGRHGSTRRPGGVEATSRGTGDGARGGAGGGARAAQLSGCAGTTPRRGPYRGCSSGGSL</sequence>
<reference evidence="4" key="1">
    <citation type="submission" date="2021-05" db="EMBL/GenBank/DDBJ databases">
        <title>The genome of the haptophyte Pavlova lutheri (Diacronema luteri, Pavlovales) - a model for lipid biosynthesis in eukaryotic algae.</title>
        <authorList>
            <person name="Hulatt C.J."/>
            <person name="Posewitz M.C."/>
        </authorList>
    </citation>
    <scope>NUCLEOTIDE SEQUENCE</scope>
    <source>
        <strain evidence="4">NIVA-4/92</strain>
    </source>
</reference>
<feature type="transmembrane region" description="Helical" evidence="2">
    <location>
        <begin position="494"/>
        <end position="519"/>
    </location>
</feature>
<dbReference type="AlphaFoldDB" id="A0A8J5XJC4"/>
<dbReference type="EMBL" id="JAGTXO010000021">
    <property type="protein sequence ID" value="KAG8462407.1"/>
    <property type="molecule type" value="Genomic_DNA"/>
</dbReference>
<feature type="region of interest" description="Disordered" evidence="1">
    <location>
        <begin position="522"/>
        <end position="564"/>
    </location>
</feature>
<dbReference type="GO" id="GO:0016757">
    <property type="term" value="F:glycosyltransferase activity"/>
    <property type="evidence" value="ECO:0007669"/>
    <property type="project" value="InterPro"/>
</dbReference>
<comment type="caution">
    <text evidence="4">The sequence shown here is derived from an EMBL/GenBank/DDBJ whole genome shotgun (WGS) entry which is preliminary data.</text>
</comment>
<evidence type="ECO:0000256" key="1">
    <source>
        <dbReference type="SAM" id="MobiDB-lite"/>
    </source>
</evidence>
<dbReference type="InterPro" id="IPR044845">
    <property type="entry name" value="HPAT/SRGT1-like"/>
</dbReference>
<name>A0A8J5XJC4_DIALT</name>
<evidence type="ECO:0000256" key="2">
    <source>
        <dbReference type="SAM" id="Phobius"/>
    </source>
</evidence>
<dbReference type="OrthoDB" id="2015991at2759"/>
<evidence type="ECO:0000259" key="3">
    <source>
        <dbReference type="PROSITE" id="PS51670"/>
    </source>
</evidence>
<dbReference type="InterPro" id="IPR003582">
    <property type="entry name" value="ShKT_dom"/>
</dbReference>
<feature type="domain" description="ShKT" evidence="3">
    <location>
        <begin position="357"/>
        <end position="391"/>
    </location>
</feature>
<evidence type="ECO:0000313" key="5">
    <source>
        <dbReference type="Proteomes" id="UP000751190"/>
    </source>
</evidence>
<gene>
    <name evidence="4" type="ORF">KFE25_012227</name>
</gene>
<feature type="compositionally biased region" description="Gly residues" evidence="1">
    <location>
        <begin position="540"/>
        <end position="552"/>
    </location>
</feature>
<dbReference type="PANTHER" id="PTHR31485">
    <property type="entry name" value="PEPTIDYL SERINE ALPHA-GALACTOSYLTRANSFERASE"/>
    <property type="match status" value="1"/>
</dbReference>
<keyword evidence="5" id="KW-1185">Reference proteome</keyword>
<dbReference type="PANTHER" id="PTHR31485:SF7">
    <property type="entry name" value="PEPTIDYL SERINE ALPHA-GALACTOSYLTRANSFERASE"/>
    <property type="match status" value="1"/>
</dbReference>
<keyword evidence="2" id="KW-0472">Membrane</keyword>